<sequence>MEGLNAKVGSDNTDCERYIGNMQRKWRAIDHIAIGPRYSTSVTEGALILTATTTCSKAKDLMSQKSDTCTRFKFELRNRFSIFNTNEGSMDDEWNRKPGRK</sequence>
<reference evidence="1 2" key="1">
    <citation type="submission" date="2020-04" db="EMBL/GenBank/DDBJ databases">
        <authorList>
            <person name="Wallbank WR R."/>
            <person name="Pardo Diaz C."/>
            <person name="Kozak K."/>
            <person name="Martin S."/>
            <person name="Jiggins C."/>
            <person name="Moest M."/>
            <person name="Warren A I."/>
            <person name="Byers J.R.P. K."/>
            <person name="Montejo-Kovacevich G."/>
            <person name="Yen C E."/>
        </authorList>
    </citation>
    <scope>NUCLEOTIDE SEQUENCE [LARGE SCALE GENOMIC DNA]</scope>
</reference>
<name>A0A8S0YYX5_ARCPL</name>
<proteinExistence type="predicted"/>
<comment type="caution">
    <text evidence="1">The sequence shown here is derived from an EMBL/GenBank/DDBJ whole genome shotgun (WGS) entry which is preliminary data.</text>
</comment>
<keyword evidence="2" id="KW-1185">Reference proteome</keyword>
<accession>A0A8S0YYX5</accession>
<dbReference type="AlphaFoldDB" id="A0A8S0YYX5"/>
<protein>
    <submittedName>
        <fullName evidence="1">Uncharacterized protein</fullName>
    </submittedName>
</protein>
<evidence type="ECO:0000313" key="2">
    <source>
        <dbReference type="Proteomes" id="UP000494106"/>
    </source>
</evidence>
<dbReference type="Proteomes" id="UP000494106">
    <property type="component" value="Unassembled WGS sequence"/>
</dbReference>
<organism evidence="1 2">
    <name type="scientific">Arctia plantaginis</name>
    <name type="common">Wood tiger moth</name>
    <name type="synonym">Phalaena plantaginis</name>
    <dbReference type="NCBI Taxonomy" id="874455"/>
    <lineage>
        <taxon>Eukaryota</taxon>
        <taxon>Metazoa</taxon>
        <taxon>Ecdysozoa</taxon>
        <taxon>Arthropoda</taxon>
        <taxon>Hexapoda</taxon>
        <taxon>Insecta</taxon>
        <taxon>Pterygota</taxon>
        <taxon>Neoptera</taxon>
        <taxon>Endopterygota</taxon>
        <taxon>Lepidoptera</taxon>
        <taxon>Glossata</taxon>
        <taxon>Ditrysia</taxon>
        <taxon>Noctuoidea</taxon>
        <taxon>Erebidae</taxon>
        <taxon>Arctiinae</taxon>
        <taxon>Arctia</taxon>
    </lineage>
</organism>
<gene>
    <name evidence="1" type="ORF">APLA_LOCUS2248</name>
</gene>
<dbReference type="EMBL" id="CADEBC010000196">
    <property type="protein sequence ID" value="CAB3224964.1"/>
    <property type="molecule type" value="Genomic_DNA"/>
</dbReference>
<evidence type="ECO:0000313" key="1">
    <source>
        <dbReference type="EMBL" id="CAB3224964.1"/>
    </source>
</evidence>